<accession>A0ACB5U4D7</accession>
<dbReference type="EMBL" id="BSXS01011220">
    <property type="protein sequence ID" value="GME99986.1"/>
    <property type="molecule type" value="Genomic_DNA"/>
</dbReference>
<sequence>MDSVDEILDGGRFVIDIGSGSDDDDEDDSMDEGSGNEDDTNNSSDDEAGYTDFDSSDMELELVPEGESAFGGDDDDEADDDEAISEDIDLLDDDSDNDSEILQDWLIENEAFERRRRSSYNDGGRSFRRGRFLNASNMSSDDDNFELIGGSSLTFDEDRPGLSQMNIPVPIAGSDGAIALSIFSHLLPRRENGGAPMHLSDFTRLLHSAYPSPQKVPNIYLRSTAQRWTETAQLFYGKAVNTEACRILPTVINNIYSKSLKIAEEQRKKEQEKLEKLKAAREEEAAKRRKEAEEAAAARRESAAARQNDHDPVYVTIGGRPVDISGTDIDPEFLQALPEDMREDVFAQHVRERRAAANTTGETTPEF</sequence>
<proteinExistence type="predicted"/>
<name>A0ACB5U4D7_AMBMO</name>
<evidence type="ECO:0000313" key="2">
    <source>
        <dbReference type="Proteomes" id="UP001165064"/>
    </source>
</evidence>
<evidence type="ECO:0000313" key="1">
    <source>
        <dbReference type="EMBL" id="GME99986.1"/>
    </source>
</evidence>
<comment type="caution">
    <text evidence="1">The sequence shown here is derived from an EMBL/GenBank/DDBJ whole genome shotgun (WGS) entry which is preliminary data.</text>
</comment>
<protein>
    <submittedName>
        <fullName evidence="1">Unnamed protein product</fullName>
    </submittedName>
</protein>
<reference evidence="1" key="1">
    <citation type="submission" date="2023-04" db="EMBL/GenBank/DDBJ databases">
        <title>Ambrosiozyma monospora NBRC 10751.</title>
        <authorList>
            <person name="Ichikawa N."/>
            <person name="Sato H."/>
            <person name="Tonouchi N."/>
        </authorList>
    </citation>
    <scope>NUCLEOTIDE SEQUENCE</scope>
    <source>
        <strain evidence="1">NBRC 10751</strain>
    </source>
</reference>
<organism evidence="1 2">
    <name type="scientific">Ambrosiozyma monospora</name>
    <name type="common">Yeast</name>
    <name type="synonym">Endomycopsis monosporus</name>
    <dbReference type="NCBI Taxonomy" id="43982"/>
    <lineage>
        <taxon>Eukaryota</taxon>
        <taxon>Fungi</taxon>
        <taxon>Dikarya</taxon>
        <taxon>Ascomycota</taxon>
        <taxon>Saccharomycotina</taxon>
        <taxon>Pichiomycetes</taxon>
        <taxon>Pichiales</taxon>
        <taxon>Pichiaceae</taxon>
        <taxon>Ambrosiozyma</taxon>
    </lineage>
</organism>
<gene>
    <name evidence="1" type="ORF">Amon02_001088500</name>
</gene>
<dbReference type="Proteomes" id="UP001165064">
    <property type="component" value="Unassembled WGS sequence"/>
</dbReference>
<keyword evidence="2" id="KW-1185">Reference proteome</keyword>